<protein>
    <recommendedName>
        <fullName evidence="1">gamma-glutamylcyclotransferase</fullName>
        <ecNumber evidence="1">4.3.2.9</ecNumber>
    </recommendedName>
</protein>
<keyword evidence="2" id="KW-0456">Lyase</keyword>
<dbReference type="EC" id="4.3.2.9" evidence="1"/>
<feature type="domain" description="Gamma-glutamylcyclotransferase AIG2-like" evidence="5">
    <location>
        <begin position="15"/>
        <end position="107"/>
    </location>
</feature>
<dbReference type="InterPro" id="IPR013024">
    <property type="entry name" value="GGCT-like"/>
</dbReference>
<dbReference type="SUPFAM" id="SSF110857">
    <property type="entry name" value="Gamma-glutamyl cyclotransferase-like"/>
    <property type="match status" value="1"/>
</dbReference>
<evidence type="ECO:0000256" key="2">
    <source>
        <dbReference type="ARBA" id="ARBA00023239"/>
    </source>
</evidence>
<dbReference type="Proteomes" id="UP000836788">
    <property type="component" value="Chromosome 20"/>
</dbReference>
<evidence type="ECO:0000259" key="5">
    <source>
        <dbReference type="Pfam" id="PF06094"/>
    </source>
</evidence>
<accession>A0A8J9X4U9</accession>
<evidence type="ECO:0000256" key="1">
    <source>
        <dbReference type="ARBA" id="ARBA00012346"/>
    </source>
</evidence>
<dbReference type="EMBL" id="OU594961">
    <property type="protein sequence ID" value="CAG9285815.1"/>
    <property type="molecule type" value="Genomic_DNA"/>
</dbReference>
<feature type="binding site" evidence="4">
    <location>
        <begin position="15"/>
        <end position="20"/>
    </location>
    <ligand>
        <name>substrate</name>
    </ligand>
</feature>
<evidence type="ECO:0000256" key="4">
    <source>
        <dbReference type="PIRSR" id="PIRSR617939-2"/>
    </source>
</evidence>
<dbReference type="AlphaFoldDB" id="A0A8J9X4U9"/>
<evidence type="ECO:0000313" key="6">
    <source>
        <dbReference type="EMBL" id="CAG9285815.1"/>
    </source>
</evidence>
<gene>
    <name evidence="6" type="ORF">PTTT1_LOCUS30292</name>
</gene>
<organism evidence="6">
    <name type="scientific">Phaeodactylum tricornutum</name>
    <name type="common">Diatom</name>
    <dbReference type="NCBI Taxonomy" id="2850"/>
    <lineage>
        <taxon>Eukaryota</taxon>
        <taxon>Sar</taxon>
        <taxon>Stramenopiles</taxon>
        <taxon>Ochrophyta</taxon>
        <taxon>Bacillariophyta</taxon>
        <taxon>Bacillariophyceae</taxon>
        <taxon>Bacillariophycidae</taxon>
        <taxon>Naviculales</taxon>
        <taxon>Phaeodactylaceae</taxon>
        <taxon>Phaeodactylum</taxon>
    </lineage>
</organism>
<name>A0A8J9X4U9_PHATR</name>
<dbReference type="Gene3D" id="3.10.490.10">
    <property type="entry name" value="Gamma-glutamyl cyclotransferase-like"/>
    <property type="match status" value="1"/>
</dbReference>
<dbReference type="CDD" id="cd06661">
    <property type="entry name" value="GGCT_like"/>
    <property type="match status" value="1"/>
</dbReference>
<feature type="active site" description="Proton acceptor" evidence="3">
    <location>
        <position position="94"/>
    </location>
</feature>
<reference evidence="6" key="1">
    <citation type="submission" date="2022-02" db="EMBL/GenBank/DDBJ databases">
        <authorList>
            <person name="Giguere J D."/>
        </authorList>
    </citation>
    <scope>NUCLEOTIDE SEQUENCE</scope>
    <source>
        <strain evidence="6">CCAP 1055/1</strain>
    </source>
</reference>
<dbReference type="InterPro" id="IPR009288">
    <property type="entry name" value="AIG2-like_dom"/>
</dbReference>
<dbReference type="PANTHER" id="PTHR12935:SF0">
    <property type="entry name" value="GAMMA-GLUTAMYLCYCLOTRANSFERASE"/>
    <property type="match status" value="1"/>
</dbReference>
<dbReference type="InterPro" id="IPR036568">
    <property type="entry name" value="GGCT-like_sf"/>
</dbReference>
<sequence>MSSKGTAWQPATQKYFAFGSNMLPATMKSLRNIEPCNATAAILPGFQLRFDVPGSPLLEPSAASVRRTFNPHDVVHGVVYELTESDFDRVGRTEGVPFAYQWETCLVYPYVGDGECAGNNAVGVVAPIEAQTLISGKTSSSRGTIHIPTSPSYLRILRQGAAYWSMDRSYQISLSKITTANNLLVPDGLSGTLLQIAKCVNPKKE</sequence>
<proteinExistence type="predicted"/>
<dbReference type="InterPro" id="IPR017939">
    <property type="entry name" value="G-Glutamylcylcotransferase"/>
</dbReference>
<dbReference type="GO" id="GO:0003839">
    <property type="term" value="F:gamma-glutamylcyclotransferase activity"/>
    <property type="evidence" value="ECO:0007669"/>
    <property type="project" value="UniProtKB-EC"/>
</dbReference>
<dbReference type="PANTHER" id="PTHR12935">
    <property type="entry name" value="GAMMA-GLUTAMYLCYCLOTRANSFERASE"/>
    <property type="match status" value="1"/>
</dbReference>
<dbReference type="Pfam" id="PF06094">
    <property type="entry name" value="GGACT"/>
    <property type="match status" value="1"/>
</dbReference>
<evidence type="ECO:0000256" key="3">
    <source>
        <dbReference type="PIRSR" id="PIRSR617939-1"/>
    </source>
</evidence>